<dbReference type="SUPFAM" id="SSF52172">
    <property type="entry name" value="CheY-like"/>
    <property type="match status" value="1"/>
</dbReference>
<dbReference type="Proteomes" id="UP000186230">
    <property type="component" value="Chromosome"/>
</dbReference>
<organism evidence="1 2">
    <name type="scientific">Christiangramia flava JLT2011</name>
    <dbReference type="NCBI Taxonomy" id="1229726"/>
    <lineage>
        <taxon>Bacteria</taxon>
        <taxon>Pseudomonadati</taxon>
        <taxon>Bacteroidota</taxon>
        <taxon>Flavobacteriia</taxon>
        <taxon>Flavobacteriales</taxon>
        <taxon>Flavobacteriaceae</taxon>
        <taxon>Christiangramia</taxon>
    </lineage>
</organism>
<dbReference type="RefSeq" id="WP_236995839.1">
    <property type="nucleotide sequence ID" value="NZ_AMRU01000021.1"/>
</dbReference>
<keyword evidence="2" id="KW-1185">Reference proteome</keyword>
<dbReference type="InterPro" id="IPR011006">
    <property type="entry name" value="CheY-like_superfamily"/>
</dbReference>
<dbReference type="GO" id="GO:0000160">
    <property type="term" value="P:phosphorelay signal transduction system"/>
    <property type="evidence" value="ECO:0007669"/>
    <property type="project" value="InterPro"/>
</dbReference>
<dbReference type="PANTHER" id="PTHR44520:SF2">
    <property type="entry name" value="RESPONSE REGULATOR RCP1"/>
    <property type="match status" value="1"/>
</dbReference>
<dbReference type="PROSITE" id="PS50110">
    <property type="entry name" value="RESPONSE_REGULATORY"/>
    <property type="match status" value="1"/>
</dbReference>
<dbReference type="Gene3D" id="3.40.50.2300">
    <property type="match status" value="1"/>
</dbReference>
<evidence type="ECO:0000313" key="1">
    <source>
        <dbReference type="EMBL" id="APU70308.1"/>
    </source>
</evidence>
<dbReference type="InterPro" id="IPR001789">
    <property type="entry name" value="Sig_transdc_resp-reg_receiver"/>
</dbReference>
<dbReference type="InterPro" id="IPR052893">
    <property type="entry name" value="TCS_response_regulator"/>
</dbReference>
<reference evidence="1 2" key="1">
    <citation type="submission" date="2016-07" db="EMBL/GenBank/DDBJ databases">
        <title>Multi-omics approach to identify versatile polysaccharide utilization systems of a marine flavobacterium Gramella flava.</title>
        <authorList>
            <person name="Tang K."/>
        </authorList>
    </citation>
    <scope>NUCLEOTIDE SEQUENCE [LARGE SCALE GENOMIC DNA]</scope>
    <source>
        <strain evidence="1 2">JLT2011</strain>
    </source>
</reference>
<sequence>MKIDIACIIDDDPVFVFGTKKIMELANFSSSIMVFHNGHEALQNLKPIIEKGENIPEVILLDLNMPIMDGWEFLDEFIDIPTSKQITIYIVTSSVDPADSKRAEKYDNVSNYLVKPIRSEDLKSILENFKNETNIPNS</sequence>
<dbReference type="KEGG" id="gfl:GRFL_3584"/>
<evidence type="ECO:0000313" key="2">
    <source>
        <dbReference type="Proteomes" id="UP000186230"/>
    </source>
</evidence>
<dbReference type="PANTHER" id="PTHR44520">
    <property type="entry name" value="RESPONSE REGULATOR RCP1-RELATED"/>
    <property type="match status" value="1"/>
</dbReference>
<accession>A0A1L7I9M4</accession>
<dbReference type="Pfam" id="PF00072">
    <property type="entry name" value="Response_reg"/>
    <property type="match status" value="1"/>
</dbReference>
<dbReference type="EMBL" id="CP016359">
    <property type="protein sequence ID" value="APU70308.1"/>
    <property type="molecule type" value="Genomic_DNA"/>
</dbReference>
<dbReference type="AlphaFoldDB" id="A0A1L7I9M4"/>
<dbReference type="STRING" id="1229726.GRFL_3584"/>
<proteinExistence type="predicted"/>
<gene>
    <name evidence="1" type="ORF">GRFL_3584</name>
</gene>
<protein>
    <submittedName>
        <fullName evidence="1">Two-component response regulator</fullName>
    </submittedName>
</protein>
<name>A0A1L7I9M4_9FLAO</name>
<dbReference type="SMART" id="SM00448">
    <property type="entry name" value="REC"/>
    <property type="match status" value="1"/>
</dbReference>